<dbReference type="EMBL" id="JBBPBN010000037">
    <property type="protein sequence ID" value="KAK9000899.1"/>
    <property type="molecule type" value="Genomic_DNA"/>
</dbReference>
<evidence type="ECO:0000313" key="1">
    <source>
        <dbReference type="EMBL" id="KAK9000899.1"/>
    </source>
</evidence>
<dbReference type="Proteomes" id="UP001396334">
    <property type="component" value="Unassembled WGS sequence"/>
</dbReference>
<protein>
    <submittedName>
        <fullName evidence="1">Uncharacterized protein</fullName>
    </submittedName>
</protein>
<sequence>MLPGQVASVFPGQNCCVLPGQTDSSLPRLVACLLAVRAAFVLPGHAASVLPGQVLYVMPRLLPCYQDIMYVCYQGMLFHYCQTIVLITVDFVGLAEVVLFTASWDVVVALLHVATPAHAFGVTPARACYVGIGGFSLHCSPTYCLGISVPFGMLPMTDVDLPQFIMRPSIFTSRASMDLFSSCISSTILPILFVKDDKGDASAGRQRVLLRRISQRISRIRQSVLMCYWLIPKSNNLLACLYTISFGTKLSPILQMSREYLPYKSTCLLHLLSR</sequence>
<organism evidence="1 2">
    <name type="scientific">Hibiscus sabdariffa</name>
    <name type="common">roselle</name>
    <dbReference type="NCBI Taxonomy" id="183260"/>
    <lineage>
        <taxon>Eukaryota</taxon>
        <taxon>Viridiplantae</taxon>
        <taxon>Streptophyta</taxon>
        <taxon>Embryophyta</taxon>
        <taxon>Tracheophyta</taxon>
        <taxon>Spermatophyta</taxon>
        <taxon>Magnoliopsida</taxon>
        <taxon>eudicotyledons</taxon>
        <taxon>Gunneridae</taxon>
        <taxon>Pentapetalae</taxon>
        <taxon>rosids</taxon>
        <taxon>malvids</taxon>
        <taxon>Malvales</taxon>
        <taxon>Malvaceae</taxon>
        <taxon>Malvoideae</taxon>
        <taxon>Hibiscus</taxon>
    </lineage>
</organism>
<comment type="caution">
    <text evidence="1">The sequence shown here is derived from an EMBL/GenBank/DDBJ whole genome shotgun (WGS) entry which is preliminary data.</text>
</comment>
<gene>
    <name evidence="1" type="ORF">V6N11_081380</name>
</gene>
<accession>A0ABR2QJV7</accession>
<reference evidence="1 2" key="1">
    <citation type="journal article" date="2024" name="G3 (Bethesda)">
        <title>Genome assembly of Hibiscus sabdariffa L. provides insights into metabolisms of medicinal natural products.</title>
        <authorList>
            <person name="Kim T."/>
        </authorList>
    </citation>
    <scope>NUCLEOTIDE SEQUENCE [LARGE SCALE GENOMIC DNA]</scope>
    <source>
        <strain evidence="1">TK-2024</strain>
        <tissue evidence="1">Old leaves</tissue>
    </source>
</reference>
<keyword evidence="2" id="KW-1185">Reference proteome</keyword>
<proteinExistence type="predicted"/>
<evidence type="ECO:0000313" key="2">
    <source>
        <dbReference type="Proteomes" id="UP001396334"/>
    </source>
</evidence>
<name>A0ABR2QJV7_9ROSI</name>